<dbReference type="PANTHER" id="PTHR33745">
    <property type="entry name" value="RSBT ANTAGONIST PROTEIN RSBS-RELATED"/>
    <property type="match status" value="1"/>
</dbReference>
<dbReference type="CDD" id="cd07041">
    <property type="entry name" value="STAS_RsbR_RsbS_like"/>
    <property type="match status" value="1"/>
</dbReference>
<dbReference type="GeneID" id="34221456"/>
<dbReference type="GO" id="GO:0016301">
    <property type="term" value="F:kinase activity"/>
    <property type="evidence" value="ECO:0007669"/>
    <property type="project" value="UniProtKB-KW"/>
</dbReference>
<dbReference type="Pfam" id="PF13426">
    <property type="entry name" value="PAS_9"/>
    <property type="match status" value="1"/>
</dbReference>
<dbReference type="SUPFAM" id="SSF55785">
    <property type="entry name" value="PYP-like sensor domain (PAS domain)"/>
    <property type="match status" value="1"/>
</dbReference>
<dbReference type="InterPro" id="IPR000014">
    <property type="entry name" value="PAS"/>
</dbReference>
<evidence type="ECO:0000313" key="3">
    <source>
        <dbReference type="Proteomes" id="UP000027980"/>
    </source>
</evidence>
<protein>
    <submittedName>
        <fullName evidence="2">Histidine kinase</fullName>
    </submittedName>
</protein>
<dbReference type="SUPFAM" id="SSF52091">
    <property type="entry name" value="SpoIIaa-like"/>
    <property type="match status" value="1"/>
</dbReference>
<name>A0A075LP37_9BACI</name>
<keyword evidence="2" id="KW-0808">Transferase</keyword>
<dbReference type="RefSeq" id="WP_038559677.1">
    <property type="nucleotide sequence ID" value="NZ_CP008876.1"/>
</dbReference>
<keyword evidence="2" id="KW-0418">Kinase</keyword>
<organism evidence="2 3">
    <name type="scientific">Terribacillus saccharophilus</name>
    <dbReference type="NCBI Taxonomy" id="361277"/>
    <lineage>
        <taxon>Bacteria</taxon>
        <taxon>Bacillati</taxon>
        <taxon>Bacillota</taxon>
        <taxon>Bacilli</taxon>
        <taxon>Bacillales</taxon>
        <taxon>Bacillaceae</taxon>
        <taxon>Terribacillus</taxon>
    </lineage>
</organism>
<dbReference type="InterPro" id="IPR002645">
    <property type="entry name" value="STAS_dom"/>
</dbReference>
<proteinExistence type="predicted"/>
<dbReference type="InterPro" id="IPR051932">
    <property type="entry name" value="Bact_StressResp_Reg"/>
</dbReference>
<dbReference type="NCBIfam" id="TIGR00229">
    <property type="entry name" value="sensory_box"/>
    <property type="match status" value="1"/>
</dbReference>
<dbReference type="AlphaFoldDB" id="A0A075LP37"/>
<dbReference type="KEGG" id="tap:GZ22_05840"/>
<dbReference type="EMBL" id="CP008876">
    <property type="protein sequence ID" value="AIF66188.1"/>
    <property type="molecule type" value="Genomic_DNA"/>
</dbReference>
<dbReference type="OrthoDB" id="2702602at2"/>
<dbReference type="Gene3D" id="3.30.750.24">
    <property type="entry name" value="STAS domain"/>
    <property type="match status" value="1"/>
</dbReference>
<dbReference type="PROSITE" id="PS50801">
    <property type="entry name" value="STAS"/>
    <property type="match status" value="1"/>
</dbReference>
<evidence type="ECO:0000259" key="1">
    <source>
        <dbReference type="PROSITE" id="PS50801"/>
    </source>
</evidence>
<dbReference type="Pfam" id="PF01740">
    <property type="entry name" value="STAS"/>
    <property type="match status" value="1"/>
</dbReference>
<dbReference type="Gene3D" id="3.30.450.20">
    <property type="entry name" value="PAS domain"/>
    <property type="match status" value="1"/>
</dbReference>
<accession>A0A075LP37</accession>
<evidence type="ECO:0000313" key="2">
    <source>
        <dbReference type="EMBL" id="AIF66188.1"/>
    </source>
</evidence>
<sequence length="250" mass="28173">MSEDISKINYREVIEYSLDPLIVHTDLKIIYVNHAAEVFFKGKREDIIGASPLDIFHETSKSAIHKRIQSAYAKPAEVIEESIFKLDGTTADVELYCHPVFIEDTQAIQTYVRDISYKKDAERKSREMMNQINELSATLVPLLNGIAILPLVGSIDEERARQLLQLVPLKAKQQDVQCLIIDFSGILQLDKVVTDYLFKINHVLSLLGIKSIFTGIRPELAIEAVEMDLSLLSSPTMSTVKDALDYLGIH</sequence>
<reference evidence="2 3" key="1">
    <citation type="submission" date="2014-07" db="EMBL/GenBank/DDBJ databases">
        <title>Complete genome sequence of a moderately halophilic bacterium Terribacillus aidingensis MP602, isolated from Cryptomeria fortunei in Tianmu mountain in China.</title>
        <authorList>
            <person name="Wang Y."/>
            <person name="Lu P."/>
            <person name="Zhang L."/>
        </authorList>
    </citation>
    <scope>NUCLEOTIDE SEQUENCE [LARGE SCALE GENOMIC DNA]</scope>
    <source>
        <strain evidence="2 3">MP602</strain>
    </source>
</reference>
<dbReference type="CDD" id="cd00130">
    <property type="entry name" value="PAS"/>
    <property type="match status" value="1"/>
</dbReference>
<dbReference type="HOGENOM" id="CLU_080905_0_0_9"/>
<dbReference type="PANTHER" id="PTHR33745:SF8">
    <property type="entry name" value="BLUE-LIGHT PHOTORECEPTOR"/>
    <property type="match status" value="1"/>
</dbReference>
<dbReference type="InterPro" id="IPR035965">
    <property type="entry name" value="PAS-like_dom_sf"/>
</dbReference>
<gene>
    <name evidence="2" type="ORF">GZ22_05840</name>
</gene>
<dbReference type="SMART" id="SM00091">
    <property type="entry name" value="PAS"/>
    <property type="match status" value="1"/>
</dbReference>
<feature type="domain" description="STAS" evidence="1">
    <location>
        <begin position="136"/>
        <end position="247"/>
    </location>
</feature>
<dbReference type="InterPro" id="IPR036513">
    <property type="entry name" value="STAS_dom_sf"/>
</dbReference>
<dbReference type="Proteomes" id="UP000027980">
    <property type="component" value="Chromosome"/>
</dbReference>